<feature type="transmembrane region" description="Helical" evidence="1">
    <location>
        <begin position="6"/>
        <end position="23"/>
    </location>
</feature>
<gene>
    <name evidence="2" type="ORF">JCM19232_3317</name>
</gene>
<protein>
    <submittedName>
        <fullName evidence="2">Uncharacterized protein</fullName>
    </submittedName>
</protein>
<evidence type="ECO:0000256" key="1">
    <source>
        <dbReference type="SAM" id="Phobius"/>
    </source>
</evidence>
<proteinExistence type="predicted"/>
<name>A0A0B8PCE8_9VIBR</name>
<evidence type="ECO:0000313" key="2">
    <source>
        <dbReference type="EMBL" id="GAM64041.1"/>
    </source>
</evidence>
<dbReference type="AlphaFoldDB" id="A0A0B8PCE8"/>
<evidence type="ECO:0000313" key="3">
    <source>
        <dbReference type="Proteomes" id="UP000031670"/>
    </source>
</evidence>
<reference evidence="2 3" key="1">
    <citation type="submission" date="2015-01" db="EMBL/GenBank/DDBJ databases">
        <title>Vibrio sp. C5 JCM 19232 whole genome shotgun sequence.</title>
        <authorList>
            <person name="Sawabe T."/>
            <person name="Meirelles P."/>
            <person name="Feng G."/>
            <person name="Sayaka M."/>
            <person name="Hattori M."/>
            <person name="Ohkuma M."/>
        </authorList>
    </citation>
    <scope>NUCLEOTIDE SEQUENCE [LARGE SCALE GENOMIC DNA]</scope>
    <source>
        <strain evidence="2 3">JCM19232</strain>
    </source>
</reference>
<comment type="caution">
    <text evidence="2">The sequence shown here is derived from an EMBL/GenBank/DDBJ whole genome shotgun (WGS) entry which is preliminary data.</text>
</comment>
<sequence>MLQRVATVIKLIPLLGIALFGFFHQGKPFKQVRQQWKQSVM</sequence>
<reference evidence="2 3" key="2">
    <citation type="submission" date="2015-01" db="EMBL/GenBank/DDBJ databases">
        <authorList>
            <consortium name="NBRP consortium"/>
            <person name="Sawabe T."/>
            <person name="Meirelles P."/>
            <person name="Feng G."/>
            <person name="Sayaka M."/>
            <person name="Hattori M."/>
            <person name="Ohkuma M."/>
        </authorList>
    </citation>
    <scope>NUCLEOTIDE SEQUENCE [LARGE SCALE GENOMIC DNA]</scope>
    <source>
        <strain evidence="2 3">JCM19232</strain>
    </source>
</reference>
<accession>A0A0B8PCE8</accession>
<keyword evidence="1" id="KW-1133">Transmembrane helix</keyword>
<organism evidence="2 3">
    <name type="scientific">Vibrio ishigakensis</name>
    <dbReference type="NCBI Taxonomy" id="1481914"/>
    <lineage>
        <taxon>Bacteria</taxon>
        <taxon>Pseudomonadati</taxon>
        <taxon>Pseudomonadota</taxon>
        <taxon>Gammaproteobacteria</taxon>
        <taxon>Vibrionales</taxon>
        <taxon>Vibrionaceae</taxon>
        <taxon>Vibrio</taxon>
    </lineage>
</organism>
<dbReference type="Proteomes" id="UP000031670">
    <property type="component" value="Unassembled WGS sequence"/>
</dbReference>
<keyword evidence="1" id="KW-0472">Membrane</keyword>
<keyword evidence="1" id="KW-0812">Transmembrane</keyword>
<dbReference type="EMBL" id="BBSA01000011">
    <property type="protein sequence ID" value="GAM64041.1"/>
    <property type="molecule type" value="Genomic_DNA"/>
</dbReference>